<dbReference type="InterPro" id="IPR036969">
    <property type="entry name" value="Citrate_synthase_sf"/>
</dbReference>
<dbReference type="PROSITE" id="PS00480">
    <property type="entry name" value="CITRATE_SYNTHASE"/>
    <property type="match status" value="1"/>
</dbReference>
<evidence type="ECO:0000256" key="3">
    <source>
        <dbReference type="ARBA" id="ARBA00022679"/>
    </source>
</evidence>
<dbReference type="Pfam" id="PF00285">
    <property type="entry name" value="Citrate_synt"/>
    <property type="match status" value="1"/>
</dbReference>
<evidence type="ECO:0000256" key="5">
    <source>
        <dbReference type="PIRNR" id="PIRNR001369"/>
    </source>
</evidence>
<dbReference type="EMBL" id="JALPRY010000027">
    <property type="protein sequence ID" value="MCK8782366.1"/>
    <property type="molecule type" value="Genomic_DNA"/>
</dbReference>
<evidence type="ECO:0000256" key="4">
    <source>
        <dbReference type="ARBA" id="ARBA00049288"/>
    </source>
</evidence>
<dbReference type="Gene3D" id="1.10.580.10">
    <property type="entry name" value="Citrate Synthase, domain 1"/>
    <property type="match status" value="1"/>
</dbReference>
<evidence type="ECO:0000256" key="6">
    <source>
        <dbReference type="RuleBase" id="RU003406"/>
    </source>
</evidence>
<dbReference type="NCBIfam" id="NF009005">
    <property type="entry name" value="PRK12350.1"/>
    <property type="match status" value="1"/>
</dbReference>
<dbReference type="PANTHER" id="PTHR11739:SF23">
    <property type="entry name" value="CITRATE SYNTHASE 2-RELATED"/>
    <property type="match status" value="1"/>
</dbReference>
<dbReference type="CDD" id="cd06109">
    <property type="entry name" value="BsCS-I_like"/>
    <property type="match status" value="1"/>
</dbReference>
<dbReference type="SUPFAM" id="SSF48256">
    <property type="entry name" value="Citrate synthase"/>
    <property type="match status" value="1"/>
</dbReference>
<accession>A0ABT0IWV3</accession>
<name>A0ABT0IWV3_9HYPH</name>
<gene>
    <name evidence="7" type="ORF">M0654_20525</name>
</gene>
<comment type="similarity">
    <text evidence="2 5 6">Belongs to the citrate synthase family.</text>
</comment>
<evidence type="ECO:0000256" key="1">
    <source>
        <dbReference type="ARBA" id="ARBA00004751"/>
    </source>
</evidence>
<comment type="pathway">
    <text evidence="1">Carbohydrate metabolism; tricarboxylic acid cycle; isocitrate from oxaloacetate: step 1/2.</text>
</comment>
<protein>
    <recommendedName>
        <fullName evidence="5">Citrate synthase</fullName>
    </recommendedName>
</protein>
<keyword evidence="3 5" id="KW-0808">Transferase</keyword>
<sequence>MKNGLEDVVAAETVLSDVDGEAGQLIIRGASLDDLAGSATFEDTVLRLWDGFFEEPMSAAMVNTALGRARAEVFAHIGAVDEAMLSMPPVDALRALLARLPDGDDLPTAVRLAAATAVFLPALLRLQQDLLPIAPDATLSQAADTLRMLTGTTPCPAQVAALDAYLVTICDHGLNASTFTSRVVASTGAGLASAVLAALSALKGPLHGGAPGPVLDMLDEIGTESNAETWLRETLGRGERLMGFGHRIYKVRDPRADALKAALQRLAEEGTVSLSRVKLAEVVERVAVAILRERKPDRRLDVNVEFYTALLLDALGFPRESFTGVFALGRTVGWIAHAREQAMNGRLIRPRSVYVGPRPDQQHSLQRAV</sequence>
<proteinExistence type="inferred from homology"/>
<dbReference type="PRINTS" id="PR00143">
    <property type="entry name" value="CITRTSNTHASE"/>
</dbReference>
<dbReference type="RefSeq" id="WP_248684729.1">
    <property type="nucleotide sequence ID" value="NZ_JALPRY010000027.1"/>
</dbReference>
<dbReference type="InterPro" id="IPR002020">
    <property type="entry name" value="Citrate_synthase"/>
</dbReference>
<dbReference type="InterPro" id="IPR019810">
    <property type="entry name" value="Citrate_synthase_AS"/>
</dbReference>
<reference evidence="7 8" key="1">
    <citation type="submission" date="2022-04" db="EMBL/GenBank/DDBJ databases">
        <title>Rhizobium coralii sp. nov., isolated from coral Turbinaria peltata.</title>
        <authorList>
            <person name="Sun H."/>
        </authorList>
    </citation>
    <scope>NUCLEOTIDE SEQUENCE [LARGE SCALE GENOMIC DNA]</scope>
    <source>
        <strain evidence="7 8">NTR19</strain>
    </source>
</reference>
<dbReference type="InterPro" id="IPR024176">
    <property type="entry name" value="Citrate_synthase_bac-typ"/>
</dbReference>
<dbReference type="Gene3D" id="1.10.230.10">
    <property type="entry name" value="Cytochrome P450-Terp, domain 2"/>
    <property type="match status" value="1"/>
</dbReference>
<dbReference type="InterPro" id="IPR016142">
    <property type="entry name" value="Citrate_synth-like_lrg_a-sub"/>
</dbReference>
<dbReference type="PIRSF" id="PIRSF001369">
    <property type="entry name" value="Citrate_synth"/>
    <property type="match status" value="1"/>
</dbReference>
<evidence type="ECO:0000256" key="2">
    <source>
        <dbReference type="ARBA" id="ARBA00010566"/>
    </source>
</evidence>
<dbReference type="Proteomes" id="UP001202827">
    <property type="component" value="Unassembled WGS sequence"/>
</dbReference>
<evidence type="ECO:0000313" key="8">
    <source>
        <dbReference type="Proteomes" id="UP001202827"/>
    </source>
</evidence>
<keyword evidence="8" id="KW-1185">Reference proteome</keyword>
<evidence type="ECO:0000313" key="7">
    <source>
        <dbReference type="EMBL" id="MCK8782366.1"/>
    </source>
</evidence>
<comment type="caution">
    <text evidence="7">The sequence shown here is derived from an EMBL/GenBank/DDBJ whole genome shotgun (WGS) entry which is preliminary data.</text>
</comment>
<comment type="catalytic activity">
    <reaction evidence="4">
        <text>oxaloacetate + acetyl-CoA + H2O = citrate + CoA + H(+)</text>
        <dbReference type="Rhea" id="RHEA:16845"/>
        <dbReference type="ChEBI" id="CHEBI:15377"/>
        <dbReference type="ChEBI" id="CHEBI:15378"/>
        <dbReference type="ChEBI" id="CHEBI:16452"/>
        <dbReference type="ChEBI" id="CHEBI:16947"/>
        <dbReference type="ChEBI" id="CHEBI:57287"/>
        <dbReference type="ChEBI" id="CHEBI:57288"/>
        <dbReference type="EC" id="2.3.3.16"/>
    </reaction>
</comment>
<dbReference type="PANTHER" id="PTHR11739">
    <property type="entry name" value="CITRATE SYNTHASE"/>
    <property type="match status" value="1"/>
</dbReference>
<organism evidence="7 8">
    <name type="scientific">Neorhizobium turbinariae</name>
    <dbReference type="NCBI Taxonomy" id="2937795"/>
    <lineage>
        <taxon>Bacteria</taxon>
        <taxon>Pseudomonadati</taxon>
        <taxon>Pseudomonadota</taxon>
        <taxon>Alphaproteobacteria</taxon>
        <taxon>Hyphomicrobiales</taxon>
        <taxon>Rhizobiaceae</taxon>
        <taxon>Rhizobium/Agrobacterium group</taxon>
        <taxon>Neorhizobium</taxon>
    </lineage>
</organism>
<dbReference type="InterPro" id="IPR016143">
    <property type="entry name" value="Citrate_synth-like_sm_a-sub"/>
</dbReference>